<feature type="non-terminal residue" evidence="2">
    <location>
        <position position="72"/>
    </location>
</feature>
<gene>
    <name evidence="2" type="ORF">HMPREF0083_05887</name>
</gene>
<dbReference type="Proteomes" id="UP000016511">
    <property type="component" value="Unassembled WGS sequence"/>
</dbReference>
<evidence type="ECO:0000256" key="1">
    <source>
        <dbReference type="SAM" id="MobiDB-lite"/>
    </source>
</evidence>
<evidence type="ECO:0000313" key="3">
    <source>
        <dbReference type="Proteomes" id="UP000016511"/>
    </source>
</evidence>
<reference evidence="2 3" key="1">
    <citation type="submission" date="2013-08" db="EMBL/GenBank/DDBJ databases">
        <authorList>
            <person name="Weinstock G."/>
            <person name="Sodergren E."/>
            <person name="Wylie T."/>
            <person name="Fulton L."/>
            <person name="Fulton R."/>
            <person name="Fronick C."/>
            <person name="O'Laughlin M."/>
            <person name="Godfrey J."/>
            <person name="Miner T."/>
            <person name="Herter B."/>
            <person name="Appelbaum E."/>
            <person name="Cordes M."/>
            <person name="Lek S."/>
            <person name="Wollam A."/>
            <person name="Pepin K.H."/>
            <person name="Palsikar V.B."/>
            <person name="Mitreva M."/>
            <person name="Wilson R.K."/>
        </authorList>
    </citation>
    <scope>NUCLEOTIDE SEQUENCE [LARGE SCALE GENOMIC DNA]</scope>
    <source>
        <strain evidence="2 3">ATCC 12856</strain>
    </source>
</reference>
<comment type="caution">
    <text evidence="2">The sequence shown here is derived from an EMBL/GenBank/DDBJ whole genome shotgun (WGS) entry which is preliminary data.</text>
</comment>
<organism evidence="2 3">
    <name type="scientific">Aneurinibacillus aneurinilyticus ATCC 12856</name>
    <dbReference type="NCBI Taxonomy" id="649747"/>
    <lineage>
        <taxon>Bacteria</taxon>
        <taxon>Bacillati</taxon>
        <taxon>Bacillota</taxon>
        <taxon>Bacilli</taxon>
        <taxon>Bacillales</taxon>
        <taxon>Paenibacillaceae</taxon>
        <taxon>Aneurinibacillus group</taxon>
        <taxon>Aneurinibacillus</taxon>
    </lineage>
</organism>
<evidence type="ECO:0000313" key="2">
    <source>
        <dbReference type="EMBL" id="ERI04920.1"/>
    </source>
</evidence>
<name>U1WQM0_ANEAE</name>
<feature type="region of interest" description="Disordered" evidence="1">
    <location>
        <begin position="1"/>
        <end position="22"/>
    </location>
</feature>
<protein>
    <submittedName>
        <fullName evidence="2">Uncharacterized protein</fullName>
    </submittedName>
</protein>
<accession>U1WQM0</accession>
<dbReference type="EMBL" id="AWSJ01000370">
    <property type="protein sequence ID" value="ERI04920.1"/>
    <property type="molecule type" value="Genomic_DNA"/>
</dbReference>
<dbReference type="STRING" id="649747.HMPREF0083_05887"/>
<proteinExistence type="predicted"/>
<dbReference type="HOGENOM" id="CLU_2727904_0_0_9"/>
<dbReference type="AlphaFoldDB" id="U1WQM0"/>
<keyword evidence="3" id="KW-1185">Reference proteome</keyword>
<sequence length="72" mass="7936">MPQTGVGSSPAPKRRGPLFAPARRDRKATFYLSQAGPQNIWVEAKRETIAVLSCLARAIAQKGRRKALFVSR</sequence>